<evidence type="ECO:0000313" key="2">
    <source>
        <dbReference type="Proteomes" id="UP000019141"/>
    </source>
</evidence>
<dbReference type="HOGENOM" id="CLU_2128549_0_0_7"/>
<protein>
    <submittedName>
        <fullName evidence="1">Uncharacterized protein</fullName>
    </submittedName>
</protein>
<evidence type="ECO:0000313" key="1">
    <source>
        <dbReference type="EMBL" id="ETX01835.1"/>
    </source>
</evidence>
<reference evidence="1 2" key="1">
    <citation type="journal article" date="2014" name="Nature">
        <title>An environmental bacterial taxon with a large and distinct metabolic repertoire.</title>
        <authorList>
            <person name="Wilson M.C."/>
            <person name="Mori T."/>
            <person name="Ruckert C."/>
            <person name="Uria A.R."/>
            <person name="Helf M.J."/>
            <person name="Takada K."/>
            <person name="Gernert C."/>
            <person name="Steffens U.A."/>
            <person name="Heycke N."/>
            <person name="Schmitt S."/>
            <person name="Rinke C."/>
            <person name="Helfrich E.J."/>
            <person name="Brachmann A.O."/>
            <person name="Gurgui C."/>
            <person name="Wakimoto T."/>
            <person name="Kracht M."/>
            <person name="Crusemann M."/>
            <person name="Hentschel U."/>
            <person name="Abe I."/>
            <person name="Matsunaga S."/>
            <person name="Kalinowski J."/>
            <person name="Takeyama H."/>
            <person name="Piel J."/>
        </authorList>
    </citation>
    <scope>NUCLEOTIDE SEQUENCE [LARGE SCALE GENOMIC DNA]</scope>
    <source>
        <strain evidence="2">TSY1</strain>
    </source>
</reference>
<dbReference type="Proteomes" id="UP000019141">
    <property type="component" value="Unassembled WGS sequence"/>
</dbReference>
<accession>W4LVB9</accession>
<comment type="caution">
    <text evidence="1">The sequence shown here is derived from an EMBL/GenBank/DDBJ whole genome shotgun (WGS) entry which is preliminary data.</text>
</comment>
<proteinExistence type="predicted"/>
<dbReference type="AlphaFoldDB" id="W4LVB9"/>
<sequence>MTIEEIINKTVMLMVFQSDGLDAAGIKEKKFYAKVVGRDSIGLWIENPKLETTRVRDDKGTLIPPDKRQHEEHLAYVLVPWGNIRSVVHFPDREGFDTVEDEEVKSIGGGLYL</sequence>
<organism evidence="1 2">
    <name type="scientific">Entotheonella factor</name>
    <dbReference type="NCBI Taxonomy" id="1429438"/>
    <lineage>
        <taxon>Bacteria</taxon>
        <taxon>Pseudomonadati</taxon>
        <taxon>Nitrospinota/Tectimicrobiota group</taxon>
        <taxon>Candidatus Tectimicrobiota</taxon>
        <taxon>Candidatus Entotheonellia</taxon>
        <taxon>Candidatus Entotheonellales</taxon>
        <taxon>Candidatus Entotheonellaceae</taxon>
        <taxon>Candidatus Entotheonella</taxon>
    </lineage>
</organism>
<keyword evidence="2" id="KW-1185">Reference proteome</keyword>
<name>W4LVB9_ENTF1</name>
<gene>
    <name evidence="1" type="ORF">ETSY1_05760</name>
</gene>
<dbReference type="EMBL" id="AZHW01000196">
    <property type="protein sequence ID" value="ETX01835.1"/>
    <property type="molecule type" value="Genomic_DNA"/>
</dbReference>